<protein>
    <submittedName>
        <fullName evidence="3">DUF1508 domain-containing protein</fullName>
    </submittedName>
</protein>
<gene>
    <name evidence="3" type="ORF">P4U43_03615</name>
</gene>
<dbReference type="Gene3D" id="2.30.29.80">
    <property type="match status" value="1"/>
</dbReference>
<sequence>MAGNFEIFRDADKLYRFRLMDERGGILVTSAGYGHKGDVVTAITAVREHAAMGHIQDCSDPATTARAPRARQVRQRATA</sequence>
<evidence type="ECO:0000256" key="1">
    <source>
        <dbReference type="SAM" id="MobiDB-lite"/>
    </source>
</evidence>
<reference evidence="3 4" key="1">
    <citation type="journal article" date="2023" name="Int. J. Syst. Evol. Microbiol.">
        <title>Arthrobacter vasquezii sp. nov., isolated from a soil sample from Union Glacier, Antarctica.</title>
        <authorList>
            <person name="Valenzuela-Ibaceta F."/>
            <person name="Carrasco V."/>
            <person name="Lagos-Moraga S."/>
            <person name="Dietz-Vargas C."/>
            <person name="Navarro C.A."/>
            <person name="Perez-Donoso J.M."/>
        </authorList>
    </citation>
    <scope>NUCLEOTIDE SEQUENCE [LARGE SCALE GENOMIC DNA]</scope>
    <source>
        <strain evidence="3 4">EH-1B-1</strain>
    </source>
</reference>
<name>A0ABT6CSK0_9MICC</name>
<feature type="domain" description="DUF1508" evidence="2">
    <location>
        <begin position="10"/>
        <end position="57"/>
    </location>
</feature>
<dbReference type="InterPro" id="IPR010879">
    <property type="entry name" value="DUF1508"/>
</dbReference>
<dbReference type="SUPFAM" id="SSF160113">
    <property type="entry name" value="YegP-like"/>
    <property type="match status" value="1"/>
</dbReference>
<dbReference type="Proteomes" id="UP001220456">
    <property type="component" value="Unassembled WGS sequence"/>
</dbReference>
<dbReference type="InterPro" id="IPR036913">
    <property type="entry name" value="YegP-like_sf"/>
</dbReference>
<feature type="region of interest" description="Disordered" evidence="1">
    <location>
        <begin position="58"/>
        <end position="79"/>
    </location>
</feature>
<organism evidence="3 4">
    <name type="scientific">Arthrobacter vasquezii</name>
    <dbReference type="NCBI Taxonomy" id="2977629"/>
    <lineage>
        <taxon>Bacteria</taxon>
        <taxon>Bacillati</taxon>
        <taxon>Actinomycetota</taxon>
        <taxon>Actinomycetes</taxon>
        <taxon>Micrococcales</taxon>
        <taxon>Micrococcaceae</taxon>
        <taxon>Arthrobacter</taxon>
    </lineage>
</organism>
<dbReference type="RefSeq" id="WP_277357486.1">
    <property type="nucleotide sequence ID" value="NZ_JAROKN010000005.1"/>
</dbReference>
<evidence type="ECO:0000259" key="2">
    <source>
        <dbReference type="Pfam" id="PF07411"/>
    </source>
</evidence>
<keyword evidence="4" id="KW-1185">Reference proteome</keyword>
<evidence type="ECO:0000313" key="3">
    <source>
        <dbReference type="EMBL" id="MDF9276875.1"/>
    </source>
</evidence>
<feature type="compositionally biased region" description="Basic residues" evidence="1">
    <location>
        <begin position="68"/>
        <end position="79"/>
    </location>
</feature>
<comment type="caution">
    <text evidence="3">The sequence shown here is derived from an EMBL/GenBank/DDBJ whole genome shotgun (WGS) entry which is preliminary data.</text>
</comment>
<dbReference type="Pfam" id="PF07411">
    <property type="entry name" value="DUF1508"/>
    <property type="match status" value="1"/>
</dbReference>
<proteinExistence type="predicted"/>
<accession>A0ABT6CSK0</accession>
<evidence type="ECO:0000313" key="4">
    <source>
        <dbReference type="Proteomes" id="UP001220456"/>
    </source>
</evidence>
<dbReference type="EMBL" id="JAROKN010000005">
    <property type="protein sequence ID" value="MDF9276875.1"/>
    <property type="molecule type" value="Genomic_DNA"/>
</dbReference>